<dbReference type="EC" id="2.7.1.167" evidence="12"/>
<dbReference type="NCBIfam" id="TIGR02198">
    <property type="entry name" value="rfaE_dom_I"/>
    <property type="match status" value="1"/>
</dbReference>
<protein>
    <recommendedName>
        <fullName evidence="12">Bifunctional protein HldE</fullName>
    </recommendedName>
    <domain>
        <recommendedName>
            <fullName evidence="12">D-beta-D-heptose 7-phosphate kinase</fullName>
            <ecNumber evidence="12">2.7.1.167</ecNumber>
        </recommendedName>
        <alternativeName>
            <fullName evidence="12">D-beta-D-heptose 7-phosphotransferase</fullName>
        </alternativeName>
        <alternativeName>
            <fullName evidence="12">D-glycero-beta-D-manno-heptose-7-phosphate kinase</fullName>
        </alternativeName>
    </domain>
    <domain>
        <recommendedName>
            <fullName evidence="12">D-beta-D-heptose 1-phosphate adenylyltransferase</fullName>
            <ecNumber evidence="12">2.7.7.70</ecNumber>
        </recommendedName>
        <alternativeName>
            <fullName evidence="12">D-glycero-beta-D-manno-heptose 1-phosphate adenylyltransferase</fullName>
        </alternativeName>
    </domain>
</protein>
<dbReference type="EMBL" id="AP027151">
    <property type="protein sequence ID" value="BDV43739.1"/>
    <property type="molecule type" value="Genomic_DNA"/>
</dbReference>
<evidence type="ECO:0000256" key="2">
    <source>
        <dbReference type="ARBA" id="ARBA00003753"/>
    </source>
</evidence>
<organism evidence="15 16">
    <name type="scientific">Geotalea uraniireducens</name>
    <dbReference type="NCBI Taxonomy" id="351604"/>
    <lineage>
        <taxon>Bacteria</taxon>
        <taxon>Pseudomonadati</taxon>
        <taxon>Thermodesulfobacteriota</taxon>
        <taxon>Desulfuromonadia</taxon>
        <taxon>Geobacterales</taxon>
        <taxon>Geobacteraceae</taxon>
        <taxon>Geotalea</taxon>
    </lineage>
</organism>
<dbReference type="Gene3D" id="3.40.1190.20">
    <property type="match status" value="1"/>
</dbReference>
<dbReference type="NCBIfam" id="TIGR02199">
    <property type="entry name" value="rfaE_dom_II"/>
    <property type="match status" value="1"/>
</dbReference>
<comment type="catalytic activity">
    <reaction evidence="12">
        <text>D-glycero-beta-D-manno-heptose 7-phosphate + ATP = D-glycero-beta-D-manno-heptose 1,7-bisphosphate + ADP + H(+)</text>
        <dbReference type="Rhea" id="RHEA:27473"/>
        <dbReference type="ChEBI" id="CHEBI:15378"/>
        <dbReference type="ChEBI" id="CHEBI:30616"/>
        <dbReference type="ChEBI" id="CHEBI:60204"/>
        <dbReference type="ChEBI" id="CHEBI:60208"/>
        <dbReference type="ChEBI" id="CHEBI:456216"/>
        <dbReference type="EC" id="2.7.1.167"/>
    </reaction>
</comment>
<evidence type="ECO:0000256" key="11">
    <source>
        <dbReference type="ARBA" id="ARBA00047428"/>
    </source>
</evidence>
<comment type="pathway">
    <text evidence="3">Bacterial outer membrane biogenesis; LPS core biosynthesis.</text>
</comment>
<comment type="catalytic activity">
    <reaction evidence="11 12">
        <text>D-glycero-beta-D-manno-heptose 1-phosphate + ATP + H(+) = ADP-D-glycero-beta-D-manno-heptose + diphosphate</text>
        <dbReference type="Rhea" id="RHEA:27465"/>
        <dbReference type="ChEBI" id="CHEBI:15378"/>
        <dbReference type="ChEBI" id="CHEBI:30616"/>
        <dbReference type="ChEBI" id="CHEBI:33019"/>
        <dbReference type="ChEBI" id="CHEBI:59967"/>
        <dbReference type="ChEBI" id="CHEBI:61593"/>
        <dbReference type="EC" id="2.7.7.70"/>
    </reaction>
</comment>
<feature type="region of interest" description="Cytidylyltransferase" evidence="12">
    <location>
        <begin position="356"/>
        <end position="488"/>
    </location>
</feature>
<dbReference type="InterPro" id="IPR002173">
    <property type="entry name" value="Carboh/pur_kinase_PfkB_CS"/>
</dbReference>
<comment type="similarity">
    <text evidence="12">In the C-terminal section; belongs to the cytidylyltransferase family.</text>
</comment>
<reference evidence="15 16" key="1">
    <citation type="submission" date="2022-12" db="EMBL/GenBank/DDBJ databases">
        <title>Polyphasic characterization of Geotalea uranireducens NIT-SL11 newly isolated from a complex of sewage sludge and microbially reduced graphene oxide.</title>
        <authorList>
            <person name="Xie L."/>
            <person name="Yoshida N."/>
            <person name="Meng L."/>
        </authorList>
    </citation>
    <scope>NUCLEOTIDE SEQUENCE [LARGE SCALE GENOMIC DNA]</scope>
    <source>
        <strain evidence="15 16">NIT-SL11</strain>
    </source>
</reference>
<dbReference type="SUPFAM" id="SSF53613">
    <property type="entry name" value="Ribokinase-like"/>
    <property type="match status" value="1"/>
</dbReference>
<dbReference type="InterPro" id="IPR011611">
    <property type="entry name" value="PfkB_dom"/>
</dbReference>
<evidence type="ECO:0000256" key="3">
    <source>
        <dbReference type="ARBA" id="ARBA00004713"/>
    </source>
</evidence>
<keyword evidence="16" id="KW-1185">Reference proteome</keyword>
<dbReference type="HAMAP" id="MF_01603">
    <property type="entry name" value="HldE"/>
    <property type="match status" value="1"/>
</dbReference>
<dbReference type="Proteomes" id="UP001317705">
    <property type="component" value="Chromosome"/>
</dbReference>
<comment type="subunit">
    <text evidence="12">Homodimer.</text>
</comment>
<dbReference type="NCBIfam" id="TIGR00125">
    <property type="entry name" value="cyt_tran_rel"/>
    <property type="match status" value="1"/>
</dbReference>
<evidence type="ECO:0000256" key="10">
    <source>
        <dbReference type="ARBA" id="ARBA00023277"/>
    </source>
</evidence>
<keyword evidence="6 12" id="KW-0547">Nucleotide-binding</keyword>
<dbReference type="InterPro" id="IPR029056">
    <property type="entry name" value="Ribokinase-like"/>
</dbReference>
<dbReference type="InterPro" id="IPR014729">
    <property type="entry name" value="Rossmann-like_a/b/a_fold"/>
</dbReference>
<dbReference type="EC" id="2.7.7.70" evidence="12"/>
<dbReference type="PANTHER" id="PTHR46969">
    <property type="entry name" value="BIFUNCTIONAL PROTEIN HLDE"/>
    <property type="match status" value="1"/>
</dbReference>
<dbReference type="Pfam" id="PF00294">
    <property type="entry name" value="PfkB"/>
    <property type="match status" value="1"/>
</dbReference>
<feature type="domain" description="Cytidyltransferase-like" evidence="14">
    <location>
        <begin position="356"/>
        <end position="450"/>
    </location>
</feature>
<feature type="region of interest" description="Ribokinase" evidence="12">
    <location>
        <begin position="1"/>
        <end position="329"/>
    </location>
</feature>
<evidence type="ECO:0000256" key="7">
    <source>
        <dbReference type="ARBA" id="ARBA00022777"/>
    </source>
</evidence>
<keyword evidence="4 12" id="KW-0808">Transferase</keyword>
<keyword evidence="5 12" id="KW-0548">Nucleotidyltransferase</keyword>
<evidence type="ECO:0000313" key="15">
    <source>
        <dbReference type="EMBL" id="BDV43739.1"/>
    </source>
</evidence>
<evidence type="ECO:0000256" key="5">
    <source>
        <dbReference type="ARBA" id="ARBA00022695"/>
    </source>
</evidence>
<dbReference type="InterPro" id="IPR011913">
    <property type="entry name" value="RfaE_dom_I"/>
</dbReference>
<evidence type="ECO:0000256" key="12">
    <source>
        <dbReference type="HAMAP-Rule" id="MF_01603"/>
    </source>
</evidence>
<keyword evidence="10 12" id="KW-0119">Carbohydrate metabolism</keyword>
<evidence type="ECO:0000256" key="4">
    <source>
        <dbReference type="ARBA" id="ARBA00022679"/>
    </source>
</evidence>
<dbReference type="CDD" id="cd01172">
    <property type="entry name" value="RfaE_like"/>
    <property type="match status" value="1"/>
</dbReference>
<comment type="similarity">
    <text evidence="12">In the N-terminal section; belongs to the carbohydrate kinase PfkB family.</text>
</comment>
<comment type="pathway">
    <text evidence="12">Nucleotide-sugar biosynthesis; ADP-L-glycero-beta-D-manno-heptose biosynthesis; ADP-L-glycero-beta-D-manno-heptose from D-glycero-beta-D-manno-heptose 7-phosphate: step 1/4.</text>
</comment>
<evidence type="ECO:0000256" key="1">
    <source>
        <dbReference type="ARBA" id="ARBA00002319"/>
    </source>
</evidence>
<sequence length="488" mass="52472">MERKDVESLFARVGTLRALVVGDLMLDEYLWGKAERISPEAPVQVVDVTREELRIGGAGNVANNLVSLGCQVAVASVVGGDEDGTVLLHAFSGKGIAVEGIFEDPQRTTSRKTRVLAANQQIVRIDRESRERIAAEYEAKIVDFLRQRRGEFDVILISDYLKGVLTPALLEAITAMAREWGIPVVIDPKGNDYAKYRGATILTPNRKEAEAASGIAIRDEESLRRAGARLLEVADLTALLITRSEEGMSLFLRSGEVVHIPTFAREVFDVTGAGDTVLAVLGLALAGRAGFAEAARLANAAAGVAVGKVGTSTVSPAEIIGSLGFQHGDSDAKIKNLDVLAGIIAGEQSRGRTVVFTNGCFDLLHVGHVKYLQKAKSFGDILVLGLNSDASVRRLKGDKRPLIGEDERAHILAALDCIDYVVLFDEDTPLRLIETLRPAVLVKGGDYTPEGVVGKNVVESYGGRVELVEFVDGRSTTNIVEKILKSYS</sequence>
<accession>A0ABM8ENF2</accession>
<evidence type="ECO:0000256" key="9">
    <source>
        <dbReference type="ARBA" id="ARBA00023268"/>
    </source>
</evidence>
<comment type="function">
    <text evidence="1 12">Catalyzes the phosphorylation of D-glycero-D-manno-heptose 7-phosphate at the C-1 position to selectively form D-glycero-beta-D-manno-heptose-1,7-bisphosphate.</text>
</comment>
<dbReference type="SUPFAM" id="SSF52374">
    <property type="entry name" value="Nucleotidylyl transferase"/>
    <property type="match status" value="1"/>
</dbReference>
<feature type="active site" evidence="12">
    <location>
        <position position="275"/>
    </location>
</feature>
<comment type="pathway">
    <text evidence="12">Nucleotide-sugar biosynthesis; ADP-L-glycero-beta-D-manno-heptose biosynthesis; ADP-L-glycero-beta-D-manno-heptose from D-glycero-beta-D-manno-heptose 7-phosphate: step 3/4.</text>
</comment>
<dbReference type="InterPro" id="IPR023030">
    <property type="entry name" value="Bifunc_HldE"/>
</dbReference>
<dbReference type="RefSeq" id="WP_281999860.1">
    <property type="nucleotide sequence ID" value="NZ_AP027151.1"/>
</dbReference>
<name>A0ABM8ENF2_9BACT</name>
<evidence type="ECO:0000256" key="6">
    <source>
        <dbReference type="ARBA" id="ARBA00022741"/>
    </source>
</evidence>
<evidence type="ECO:0000259" key="13">
    <source>
        <dbReference type="Pfam" id="PF00294"/>
    </source>
</evidence>
<dbReference type="Pfam" id="PF01467">
    <property type="entry name" value="CTP_transf_like"/>
    <property type="match status" value="1"/>
</dbReference>
<dbReference type="InterPro" id="IPR011914">
    <property type="entry name" value="RfaE_dom_II"/>
</dbReference>
<proteinExistence type="inferred from homology"/>
<keyword evidence="9 12" id="KW-0511">Multifunctional enzyme</keyword>
<evidence type="ECO:0000256" key="8">
    <source>
        <dbReference type="ARBA" id="ARBA00022840"/>
    </source>
</evidence>
<dbReference type="InterPro" id="IPR004821">
    <property type="entry name" value="Cyt_trans-like"/>
</dbReference>
<feature type="domain" description="Carbohydrate kinase PfkB" evidence="13">
    <location>
        <begin position="19"/>
        <end position="316"/>
    </location>
</feature>
<dbReference type="PANTHER" id="PTHR46969:SF1">
    <property type="entry name" value="BIFUNCTIONAL PROTEIN HLDE"/>
    <property type="match status" value="1"/>
</dbReference>
<comment type="function">
    <text evidence="2 12">Catalyzes the ADP transfer from ATP to D-glycero-beta-D-manno-heptose 1-phosphate, yielding ADP-D-glycero-beta-D-manno-heptose.</text>
</comment>
<dbReference type="PROSITE" id="PS00583">
    <property type="entry name" value="PFKB_KINASES_1"/>
    <property type="match status" value="1"/>
</dbReference>
<evidence type="ECO:0000313" key="16">
    <source>
        <dbReference type="Proteomes" id="UP001317705"/>
    </source>
</evidence>
<keyword evidence="7 12" id="KW-0418">Kinase</keyword>
<dbReference type="Gene3D" id="3.40.50.620">
    <property type="entry name" value="HUPs"/>
    <property type="match status" value="1"/>
</dbReference>
<keyword evidence="8 12" id="KW-0067">ATP-binding</keyword>
<gene>
    <name evidence="12 15" type="primary">hldE</name>
    <name evidence="15" type="ORF">GURASL_26620</name>
</gene>
<feature type="binding site" evidence="12">
    <location>
        <begin position="205"/>
        <end position="208"/>
    </location>
    <ligand>
        <name>ATP</name>
        <dbReference type="ChEBI" id="CHEBI:30616"/>
    </ligand>
</feature>
<evidence type="ECO:0000259" key="14">
    <source>
        <dbReference type="Pfam" id="PF01467"/>
    </source>
</evidence>